<proteinExistence type="predicted"/>
<organism evidence="2">
    <name type="scientific">Tetraselmis sp. GSL018</name>
    <dbReference type="NCBI Taxonomy" id="582737"/>
    <lineage>
        <taxon>Eukaryota</taxon>
        <taxon>Viridiplantae</taxon>
        <taxon>Chlorophyta</taxon>
        <taxon>core chlorophytes</taxon>
        <taxon>Chlorodendrophyceae</taxon>
        <taxon>Chlorodendrales</taxon>
        <taxon>Chlorodendraceae</taxon>
        <taxon>Tetraselmis</taxon>
    </lineage>
</organism>
<name>A0A061RZ64_9CHLO</name>
<sequence length="343" mass="36621">AVLGATNSDHSPPKVSACFAGKAVFRRVGSGCLRTGGVRWESAGRGLLLAPSLLRVLVPWQVHAPDRPRRRPVAVPSLGNLPAAGKVAGGAVELGREPEHVGDLRAEQHVRAGQQCHGGDRVQEEVLHLPVLHDVPAVPLLQEHVLLRCPLAVVAAVPEAEPSGSTVAALSPLLELPQHPAVVRGHVDGHGALPTRPDLPAEVLRHALQAGQEDGQQVPAAGYLERPLYVVEVVGGPDVHPYVTAGRHARRHRLLRLAVHSRCQLLVRPPEKRLDLRAQGKHAPRSLDEALEGTLLLEELPVDGGLFRGHAPRVEGHGRGAPREDLHHLGTRVSPGLQRGVLV</sequence>
<protein>
    <submittedName>
        <fullName evidence="2">Uncharacterized protein</fullName>
    </submittedName>
</protein>
<feature type="non-terminal residue" evidence="2">
    <location>
        <position position="1"/>
    </location>
</feature>
<evidence type="ECO:0000256" key="1">
    <source>
        <dbReference type="SAM" id="MobiDB-lite"/>
    </source>
</evidence>
<dbReference type="AlphaFoldDB" id="A0A061RZ64"/>
<evidence type="ECO:0000313" key="2">
    <source>
        <dbReference type="EMBL" id="JAC75970.1"/>
    </source>
</evidence>
<accession>A0A061RZ64</accession>
<reference evidence="2" key="1">
    <citation type="submission" date="2014-05" db="EMBL/GenBank/DDBJ databases">
        <title>The transcriptome of the halophilic microalga Tetraselmis sp. GSL018 isolated from the Great Salt Lake, Utah.</title>
        <authorList>
            <person name="Jinkerson R.E."/>
            <person name="D'Adamo S."/>
            <person name="Posewitz M.C."/>
        </authorList>
    </citation>
    <scope>NUCLEOTIDE SEQUENCE</scope>
    <source>
        <strain evidence="2">GSL018</strain>
    </source>
</reference>
<feature type="compositionally biased region" description="Basic and acidic residues" evidence="1">
    <location>
        <begin position="312"/>
        <end position="328"/>
    </location>
</feature>
<dbReference type="EMBL" id="GBEZ01009629">
    <property type="protein sequence ID" value="JAC75970.1"/>
    <property type="molecule type" value="Transcribed_RNA"/>
</dbReference>
<gene>
    <name evidence="2" type="ORF">TSPGSL018_21555</name>
</gene>
<feature type="region of interest" description="Disordered" evidence="1">
    <location>
        <begin position="308"/>
        <end position="331"/>
    </location>
</feature>